<feature type="region of interest" description="Disordered" evidence="1">
    <location>
        <begin position="1541"/>
        <end position="1568"/>
    </location>
</feature>
<feature type="compositionally biased region" description="Low complexity" evidence="1">
    <location>
        <begin position="741"/>
        <end position="751"/>
    </location>
</feature>
<feature type="compositionally biased region" description="Low complexity" evidence="1">
    <location>
        <begin position="236"/>
        <end position="255"/>
    </location>
</feature>
<feature type="region of interest" description="Disordered" evidence="1">
    <location>
        <begin position="1"/>
        <end position="359"/>
    </location>
</feature>
<feature type="compositionally biased region" description="Polar residues" evidence="1">
    <location>
        <begin position="948"/>
        <end position="960"/>
    </location>
</feature>
<feature type="compositionally biased region" description="Low complexity" evidence="1">
    <location>
        <begin position="1355"/>
        <end position="1364"/>
    </location>
</feature>
<dbReference type="STRING" id="597456.A0A0L7RFB5"/>
<feature type="compositionally biased region" description="Polar residues" evidence="1">
    <location>
        <begin position="1301"/>
        <end position="1310"/>
    </location>
</feature>
<sequence>MYIGVAATNGATHKSVAKKRQSADLDRSRANVGITAGTFGRTATGSGLPSCRNSYSSSIGSGSSRVPGKDRVSGYGNAFLKRDKPEEKHTFKYSSTKDTEKSRLHPGRSSTEDVRAKSPLSSSRSSLFEKYSFPAAKTSDRPASVLDRYNRATSREKSREPDGVSRYGSNTYPGSGLPRTYGNESRIEKKERADHPPVSYRGLRPNSGRSSREPSPEVNVGKSNSFRVYSRAPSYGRSGATSSASESSSTPISSRFGSTAGSRFLSSRSSNDRIPAAISYSGSDRFRTSGSKPMPANSSKDEDASKSKPEKDKIPEVRSKSDEFDADNRLQDMETITMVTRGTSPSPPASSSFVRSRRADIGIANQREVSRVRKKIDTKDQEVQCDRLEDSSRFSRFGGGGRIAGTPWSTYLDKFSTSNSSGGGVYSRGYNGGGAANSRVNNFAYTRSNDAGSRNESKMSPSSSQEIHGNRNQNEQNAKVFGGLGFSKVAGDSSGTKTDSKASIGGGQENRDRKGDKLQNGEARPCTVGKAEGKSDRSAGPSVLKRDNSPQQSGIVGKNQGSRENVSKSEEQQSSRESSVSKSESSSQRRPSIPRLGRAAPKSEVKIAKSSSSSSTKSDGLRERRGSTPKSDTSSKLDESSRIVEGHCREPSEDNHSTKSENVSSAKDSFQSCTSQSRSTTSQSRSGFAKSLPRQVTRTDSSDGSAVNVPIGRSKSSSASSVTSQGAKIKATPPPSPGKTSVASSSASSSVNLRQGGSPDARGKPPVPKSDATAASASKSIVPIKYVNKDFRKSTLNMENGDPTQSKYARKKKSQRSMSVSSQDSQSEPNSEPNVHRQAIPSESSSSSVKSNKSRLRIPSSASLKSVGRKSESTSSSRLDKSRSTSKSPSGRKDKEDGTSSSSENTESNSSNSSSEEEEEDNKQTRPGSRRRKRRTSKSPFCEKKGKISSTGSSRTSVLASSADEMSLTMDKPPRPPSSPRSRGDRPGKTEDAKSFLMRALAPVTNLFKNKHQDSSESGKSAGGWLDSNEESSDVKKSEQNVAAAAGLSKSLSKSFSFTNSEKSEERRQSNARIRRNYSGEQPWWMDPNSDNVPEGVETGSVCNDDISQETTVSSTLPDDGKFKYKVWRQESEDRAWCFDSNDSGASEDTRKQSATISRQESGEKGFWFDSNDSAPSEETRKQSSTTSRRNSSERSRWLEGNDKIPSEESKKSSRSALWKQDSGERAWWLDASDNAGSEESKKQSLNASPVAKRESSRCSTRSSDRRNRIRHQQSGERAWWMSDNPENVPDGVEVIPVATTPPQNLSNYNDEVEDGQTYRGRVINKVRHVESGEKAWWMDSSSNVPDGVVKIPVETSNSTSDSSESFERIDIGVNPEPETYAKRSLSRFPIEFPPPPPDEPLGDRASPEGVENPPDPPRNYGGRDSPYDNVQPTPRRSSPRKRPSTLPLFIGEHTNIDDLLGDTATLCPSPILSRIREHERIVNEDTEEESSECEEIDANQVIIHDSTPQTPVIQRRHRDNERPQPDGYIPEVKERVERARERERERERGGLWEQGEKEEPECNDPGPGASVRVIKALPHYIFGSAELIFMKDRRCEGQRREKYDGQVMAGTQHEQLPEILDFGFFNSNVVGLVSGKSSSVLGPRLPRKIDLKLVPRPNLTIPHCNSTKMVTMAPIWTSKLPSASSRKNSRASRPKDSSGVSEMPLLPLGCPAGKLLSSVQYEPVNSFQAFSAEARSLANVLVHWYN</sequence>
<evidence type="ECO:0000313" key="2">
    <source>
        <dbReference type="EMBL" id="KOC69672.1"/>
    </source>
</evidence>
<feature type="compositionally biased region" description="Basic and acidic residues" evidence="1">
    <location>
        <begin position="1252"/>
        <end position="1267"/>
    </location>
</feature>
<feature type="compositionally biased region" description="Polar residues" evidence="1">
    <location>
        <begin position="1141"/>
        <end position="1160"/>
    </location>
</feature>
<dbReference type="EMBL" id="KQ414601">
    <property type="protein sequence ID" value="KOC69672.1"/>
    <property type="molecule type" value="Genomic_DNA"/>
</dbReference>
<feature type="compositionally biased region" description="Basic and acidic residues" evidence="1">
    <location>
        <begin position="185"/>
        <end position="195"/>
    </location>
</feature>
<feature type="compositionally biased region" description="Basic and acidic residues" evidence="1">
    <location>
        <begin position="1191"/>
        <end position="1212"/>
    </location>
</feature>
<feature type="region of interest" description="Disordered" evidence="1">
    <location>
        <begin position="1388"/>
        <end position="1448"/>
    </location>
</feature>
<feature type="compositionally biased region" description="Basic residues" evidence="1">
    <location>
        <begin position="928"/>
        <end position="937"/>
    </location>
</feature>
<feature type="compositionally biased region" description="Low complexity" evidence="1">
    <location>
        <begin position="608"/>
        <end position="618"/>
    </location>
</feature>
<feature type="compositionally biased region" description="Polar residues" evidence="1">
    <location>
        <begin position="438"/>
        <end position="477"/>
    </location>
</feature>
<feature type="compositionally biased region" description="Basic and acidic residues" evidence="1">
    <location>
        <begin position="1541"/>
        <end position="1558"/>
    </location>
</feature>
<evidence type="ECO:0000256" key="1">
    <source>
        <dbReference type="SAM" id="MobiDB-lite"/>
    </source>
</evidence>
<feature type="compositionally biased region" description="Low complexity" evidence="1">
    <location>
        <begin position="54"/>
        <end position="64"/>
    </location>
</feature>
<gene>
    <name evidence="2" type="ORF">WH47_07859</name>
</gene>
<feature type="compositionally biased region" description="Basic and acidic residues" evidence="1">
    <location>
        <begin position="80"/>
        <end position="103"/>
    </location>
</feature>
<feature type="compositionally biased region" description="Low complexity" evidence="1">
    <location>
        <begin position="816"/>
        <end position="831"/>
    </location>
</feature>
<feature type="region of interest" description="Disordered" evidence="1">
    <location>
        <begin position="1352"/>
        <end position="1376"/>
    </location>
</feature>
<feature type="compositionally biased region" description="Basic and acidic residues" evidence="1">
    <location>
        <begin position="299"/>
        <end position="332"/>
    </location>
</feature>
<feature type="compositionally biased region" description="Low complexity" evidence="1">
    <location>
        <begin position="575"/>
        <end position="590"/>
    </location>
</feature>
<feature type="compositionally biased region" description="Low complexity" evidence="1">
    <location>
        <begin position="1048"/>
        <end position="1058"/>
    </location>
</feature>
<feature type="compositionally biased region" description="Basic and acidic residues" evidence="1">
    <location>
        <begin position="509"/>
        <end position="519"/>
    </location>
</feature>
<feature type="compositionally biased region" description="Polar residues" evidence="1">
    <location>
        <begin position="794"/>
        <end position="807"/>
    </location>
</feature>
<feature type="region of interest" description="Disordered" evidence="1">
    <location>
        <begin position="1682"/>
        <end position="1705"/>
    </location>
</feature>
<accession>A0A0L7RFB5</accession>
<organism evidence="2 3">
    <name type="scientific">Habropoda laboriosa</name>
    <dbReference type="NCBI Taxonomy" id="597456"/>
    <lineage>
        <taxon>Eukaryota</taxon>
        <taxon>Metazoa</taxon>
        <taxon>Ecdysozoa</taxon>
        <taxon>Arthropoda</taxon>
        <taxon>Hexapoda</taxon>
        <taxon>Insecta</taxon>
        <taxon>Pterygota</taxon>
        <taxon>Neoptera</taxon>
        <taxon>Endopterygota</taxon>
        <taxon>Hymenoptera</taxon>
        <taxon>Apocrita</taxon>
        <taxon>Aculeata</taxon>
        <taxon>Apoidea</taxon>
        <taxon>Anthophila</taxon>
        <taxon>Apidae</taxon>
        <taxon>Habropoda</taxon>
    </lineage>
</organism>
<feature type="compositionally biased region" description="Polar residues" evidence="1">
    <location>
        <begin position="694"/>
        <end position="705"/>
    </location>
</feature>
<feature type="compositionally biased region" description="Low complexity" evidence="1">
    <location>
        <begin position="714"/>
        <end position="724"/>
    </location>
</feature>
<feature type="compositionally biased region" description="Polar residues" evidence="1">
    <location>
        <begin position="549"/>
        <end position="564"/>
    </location>
</feature>
<feature type="compositionally biased region" description="Low complexity" evidence="1">
    <location>
        <begin position="769"/>
        <end position="780"/>
    </location>
</feature>
<feature type="compositionally biased region" description="Low complexity" evidence="1">
    <location>
        <begin position="899"/>
        <end position="914"/>
    </location>
</feature>
<dbReference type="Proteomes" id="UP000053825">
    <property type="component" value="Unassembled WGS sequence"/>
</dbReference>
<feature type="region of interest" description="Disordered" evidence="1">
    <location>
        <begin position="1138"/>
        <end position="1311"/>
    </location>
</feature>
<evidence type="ECO:0000313" key="3">
    <source>
        <dbReference type="Proteomes" id="UP000053825"/>
    </source>
</evidence>
<feature type="region of interest" description="Disordered" evidence="1">
    <location>
        <begin position="417"/>
        <end position="1121"/>
    </location>
</feature>
<keyword evidence="3" id="KW-1185">Reference proteome</keyword>
<proteinExistence type="predicted"/>
<feature type="compositionally biased region" description="Low complexity" evidence="1">
    <location>
        <begin position="842"/>
        <end position="851"/>
    </location>
</feature>
<feature type="compositionally biased region" description="Basic and acidic residues" evidence="1">
    <location>
        <begin position="633"/>
        <end position="659"/>
    </location>
</feature>
<dbReference type="OrthoDB" id="9806920at2759"/>
<protein>
    <submittedName>
        <fullName evidence="2">Uncharacterized protein</fullName>
    </submittedName>
</protein>
<feature type="compositionally biased region" description="Basic and acidic residues" evidence="1">
    <location>
        <begin position="148"/>
        <end position="163"/>
    </location>
</feature>
<feature type="compositionally biased region" description="Polar residues" evidence="1">
    <location>
        <begin position="41"/>
        <end position="53"/>
    </location>
</feature>
<feature type="compositionally biased region" description="Polar residues" evidence="1">
    <location>
        <begin position="256"/>
        <end position="269"/>
    </location>
</feature>
<feature type="compositionally biased region" description="Basic and acidic residues" evidence="1">
    <location>
        <begin position="565"/>
        <end position="574"/>
    </location>
</feature>
<feature type="compositionally biased region" description="Polar residues" evidence="1">
    <location>
        <begin position="337"/>
        <end position="354"/>
    </location>
</feature>
<reference evidence="2 3" key="1">
    <citation type="submission" date="2015-07" db="EMBL/GenBank/DDBJ databases">
        <title>The genome of Habropoda laboriosa.</title>
        <authorList>
            <person name="Pan H."/>
            <person name="Kapheim K."/>
        </authorList>
    </citation>
    <scope>NUCLEOTIDE SEQUENCE [LARGE SCALE GENOMIC DNA]</scope>
    <source>
        <strain evidence="2">0110345459</strain>
    </source>
</reference>
<name>A0A0L7RFB5_9HYME</name>
<feature type="compositionally biased region" description="Basic and acidic residues" evidence="1">
    <location>
        <begin position="982"/>
        <end position="994"/>
    </location>
</feature>
<feature type="compositionally biased region" description="Low complexity" evidence="1">
    <location>
        <begin position="669"/>
        <end position="686"/>
    </location>
</feature>
<feature type="compositionally biased region" description="Gly residues" evidence="1">
    <location>
        <begin position="421"/>
        <end position="435"/>
    </location>
</feature>